<dbReference type="EMBL" id="ATMH01005678">
    <property type="protein sequence ID" value="EPY27583.1"/>
    <property type="molecule type" value="Genomic_DNA"/>
</dbReference>
<feature type="compositionally biased region" description="Low complexity" evidence="1">
    <location>
        <begin position="167"/>
        <end position="177"/>
    </location>
</feature>
<proteinExistence type="predicted"/>
<comment type="caution">
    <text evidence="2">The sequence shown here is derived from an EMBL/GenBank/DDBJ whole genome shotgun (WGS) entry which is preliminary data.</text>
</comment>
<gene>
    <name evidence="2" type="ORF">STCU_05678</name>
</gene>
<evidence type="ECO:0000313" key="3">
    <source>
        <dbReference type="Proteomes" id="UP000015354"/>
    </source>
</evidence>
<protein>
    <submittedName>
        <fullName evidence="2">Uncharacterized protein</fullName>
    </submittedName>
</protein>
<keyword evidence="3" id="KW-1185">Reference proteome</keyword>
<sequence length="330" mass="36511">MDFILIPPGAPPSPPLTLSTDRLILKARKEMVTLEERRRHTPRISPKATYITGQLLRELCVAEWQRSLPRAQQRTIDSSRLHIIQVGHPEFAFRSVIRFIAAADVTEHLFDLHEDLFQRDAVLVLSHRDTLGEVAVDRRSMAAATDAPARAGPAGKQARPSASPRQSTSSHAKASARSSKHLRPESTFEMISAHTATEDMEDVNELIDNGTIAVGEAIATYLCAQCFHLPAVTLTMSCCGCLLCTQCAPTPPTVQTARPEDRICPVCGEEPLEPPQSHLQRDEEVQRLVKELKVLYLPQARQLRQRAEQSAGLLGQLNFSVRESPILGPM</sequence>
<reference evidence="2 3" key="1">
    <citation type="journal article" date="2013" name="PLoS ONE">
        <title>Predicting the Proteins of Angomonas deanei, Strigomonas culicis and Their Respective Endosymbionts Reveals New Aspects of the Trypanosomatidae Family.</title>
        <authorList>
            <person name="Motta M.C."/>
            <person name="Martins A.C."/>
            <person name="de Souza S.S."/>
            <person name="Catta-Preta C.M."/>
            <person name="Silva R."/>
            <person name="Klein C.C."/>
            <person name="de Almeida L.G."/>
            <person name="de Lima Cunha O."/>
            <person name="Ciapina L.P."/>
            <person name="Brocchi M."/>
            <person name="Colabardini A.C."/>
            <person name="de Araujo Lima B."/>
            <person name="Machado C.R."/>
            <person name="de Almeida Soares C.M."/>
            <person name="Probst C.M."/>
            <person name="de Menezes C.B."/>
            <person name="Thompson C.E."/>
            <person name="Bartholomeu D.C."/>
            <person name="Gradia D.F."/>
            <person name="Pavoni D.P."/>
            <person name="Grisard E.C."/>
            <person name="Fantinatti-Garboggini F."/>
            <person name="Marchini F.K."/>
            <person name="Rodrigues-Luiz G.F."/>
            <person name="Wagner G."/>
            <person name="Goldman G.H."/>
            <person name="Fietto J.L."/>
            <person name="Elias M.C."/>
            <person name="Goldman M.H."/>
            <person name="Sagot M.F."/>
            <person name="Pereira M."/>
            <person name="Stoco P.H."/>
            <person name="de Mendonca-Neto R.P."/>
            <person name="Teixeira S.M."/>
            <person name="Maciel T.E."/>
            <person name="de Oliveira Mendes T.A."/>
            <person name="Urmenyi T.P."/>
            <person name="de Souza W."/>
            <person name="Schenkman S."/>
            <person name="de Vasconcelos A.T."/>
        </authorList>
    </citation>
    <scope>NUCLEOTIDE SEQUENCE [LARGE SCALE GENOMIC DNA]</scope>
</reference>
<dbReference type="OrthoDB" id="272674at2759"/>
<organism evidence="2 3">
    <name type="scientific">Strigomonas culicis</name>
    <dbReference type="NCBI Taxonomy" id="28005"/>
    <lineage>
        <taxon>Eukaryota</taxon>
        <taxon>Discoba</taxon>
        <taxon>Euglenozoa</taxon>
        <taxon>Kinetoplastea</taxon>
        <taxon>Metakinetoplastina</taxon>
        <taxon>Trypanosomatida</taxon>
        <taxon>Trypanosomatidae</taxon>
        <taxon>Strigomonadinae</taxon>
        <taxon>Strigomonas</taxon>
    </lineage>
</organism>
<feature type="region of interest" description="Disordered" evidence="1">
    <location>
        <begin position="142"/>
        <end position="187"/>
    </location>
</feature>
<evidence type="ECO:0000313" key="2">
    <source>
        <dbReference type="EMBL" id="EPY27583.1"/>
    </source>
</evidence>
<dbReference type="Proteomes" id="UP000015354">
    <property type="component" value="Unassembled WGS sequence"/>
</dbReference>
<feature type="compositionally biased region" description="Low complexity" evidence="1">
    <location>
        <begin position="142"/>
        <end position="155"/>
    </location>
</feature>
<dbReference type="AlphaFoldDB" id="S9UFC1"/>
<accession>S9UFC1</accession>
<name>S9UFC1_9TRYP</name>
<evidence type="ECO:0000256" key="1">
    <source>
        <dbReference type="SAM" id="MobiDB-lite"/>
    </source>
</evidence>